<comment type="caution">
    <text evidence="2">The sequence shown here is derived from an EMBL/GenBank/DDBJ whole genome shotgun (WGS) entry which is preliminary data.</text>
</comment>
<gene>
    <name evidence="2" type="ORF">TrVE_jg12754</name>
</gene>
<dbReference type="AlphaFoldDB" id="A0A9W7EZS5"/>
<reference evidence="3" key="1">
    <citation type="journal article" date="2023" name="Commun. Biol.">
        <title>Genome analysis of Parmales, the sister group of diatoms, reveals the evolutionary specialization of diatoms from phago-mixotrophs to photoautotrophs.</title>
        <authorList>
            <person name="Ban H."/>
            <person name="Sato S."/>
            <person name="Yoshikawa S."/>
            <person name="Yamada K."/>
            <person name="Nakamura Y."/>
            <person name="Ichinomiya M."/>
            <person name="Sato N."/>
            <person name="Blanc-Mathieu R."/>
            <person name="Endo H."/>
            <person name="Kuwata A."/>
            <person name="Ogata H."/>
        </authorList>
    </citation>
    <scope>NUCLEOTIDE SEQUENCE [LARGE SCALE GENOMIC DNA]</scope>
    <source>
        <strain evidence="3">NIES 3699</strain>
    </source>
</reference>
<dbReference type="Proteomes" id="UP001165160">
    <property type="component" value="Unassembled WGS sequence"/>
</dbReference>
<evidence type="ECO:0000256" key="1">
    <source>
        <dbReference type="SAM" id="MobiDB-lite"/>
    </source>
</evidence>
<organism evidence="2 3">
    <name type="scientific">Triparma verrucosa</name>
    <dbReference type="NCBI Taxonomy" id="1606542"/>
    <lineage>
        <taxon>Eukaryota</taxon>
        <taxon>Sar</taxon>
        <taxon>Stramenopiles</taxon>
        <taxon>Ochrophyta</taxon>
        <taxon>Bolidophyceae</taxon>
        <taxon>Parmales</taxon>
        <taxon>Triparmaceae</taxon>
        <taxon>Triparma</taxon>
    </lineage>
</organism>
<proteinExistence type="predicted"/>
<sequence length="80" mass="9052">MPEHPHAVHFTKDQRRPTARRIHVEEDLLKVAEQIQQSDSRSKKHIASITPTINSDAKADGLTEEKLKELGFDGPAEQNK</sequence>
<evidence type="ECO:0000313" key="3">
    <source>
        <dbReference type="Proteomes" id="UP001165160"/>
    </source>
</evidence>
<accession>A0A9W7EZS5</accession>
<evidence type="ECO:0000313" key="2">
    <source>
        <dbReference type="EMBL" id="GMH95788.1"/>
    </source>
</evidence>
<keyword evidence="3" id="KW-1185">Reference proteome</keyword>
<name>A0A9W7EZS5_9STRA</name>
<protein>
    <submittedName>
        <fullName evidence="2">Uncharacterized protein</fullName>
    </submittedName>
</protein>
<feature type="region of interest" description="Disordered" evidence="1">
    <location>
        <begin position="1"/>
        <end position="20"/>
    </location>
</feature>
<dbReference type="EMBL" id="BRXX01000173">
    <property type="protein sequence ID" value="GMH95788.1"/>
    <property type="molecule type" value="Genomic_DNA"/>
</dbReference>